<keyword evidence="5" id="KW-0456">Lyase</keyword>
<keyword evidence="2 7" id="KW-0812">Transmembrane</keyword>
<evidence type="ECO:0000256" key="6">
    <source>
        <dbReference type="ARBA" id="ARBA00023316"/>
    </source>
</evidence>
<gene>
    <name evidence="8" type="ORF">CVU83_02500</name>
</gene>
<dbReference type="PANTHER" id="PTHR30518">
    <property type="entry name" value="ENDOLYTIC MUREIN TRANSGLYCOSYLASE"/>
    <property type="match status" value="1"/>
</dbReference>
<dbReference type="Proteomes" id="UP000233325">
    <property type="component" value="Unassembled WGS sequence"/>
</dbReference>
<evidence type="ECO:0000313" key="8">
    <source>
        <dbReference type="EMBL" id="PKM87818.1"/>
    </source>
</evidence>
<comment type="caution">
    <text evidence="8">The sequence shown here is derived from an EMBL/GenBank/DDBJ whole genome shotgun (WGS) entry which is preliminary data.</text>
</comment>
<protein>
    <submittedName>
        <fullName evidence="8">Endolytic transglycosylase MltG</fullName>
    </submittedName>
</protein>
<accession>A0A2N2DZD9</accession>
<evidence type="ECO:0000256" key="7">
    <source>
        <dbReference type="SAM" id="Phobius"/>
    </source>
</evidence>
<evidence type="ECO:0000256" key="2">
    <source>
        <dbReference type="ARBA" id="ARBA00022692"/>
    </source>
</evidence>
<evidence type="ECO:0000313" key="9">
    <source>
        <dbReference type="Proteomes" id="UP000233325"/>
    </source>
</evidence>
<dbReference type="NCBIfam" id="TIGR00247">
    <property type="entry name" value="endolytic transglycosylase MltG"/>
    <property type="match status" value="1"/>
</dbReference>
<evidence type="ECO:0000256" key="5">
    <source>
        <dbReference type="ARBA" id="ARBA00023239"/>
    </source>
</evidence>
<keyword evidence="3 7" id="KW-1133">Transmembrane helix</keyword>
<dbReference type="GO" id="GO:0071555">
    <property type="term" value="P:cell wall organization"/>
    <property type="evidence" value="ECO:0007669"/>
    <property type="project" value="UniProtKB-KW"/>
</dbReference>
<evidence type="ECO:0000256" key="4">
    <source>
        <dbReference type="ARBA" id="ARBA00023136"/>
    </source>
</evidence>
<dbReference type="GO" id="GO:0016829">
    <property type="term" value="F:lyase activity"/>
    <property type="evidence" value="ECO:0007669"/>
    <property type="project" value="UniProtKB-KW"/>
</dbReference>
<reference evidence="8 9" key="1">
    <citation type="journal article" date="2017" name="ISME J.">
        <title>Potential for microbial H2 and metal transformations associated with novel bacteria and archaea in deep terrestrial subsurface sediments.</title>
        <authorList>
            <person name="Hernsdorf A.W."/>
            <person name="Amano Y."/>
            <person name="Miyakawa K."/>
            <person name="Ise K."/>
            <person name="Suzuki Y."/>
            <person name="Anantharaman K."/>
            <person name="Probst A."/>
            <person name="Burstein D."/>
            <person name="Thomas B.C."/>
            <person name="Banfield J.F."/>
        </authorList>
    </citation>
    <scope>NUCLEOTIDE SEQUENCE [LARGE SCALE GENOMIC DNA]</scope>
    <source>
        <strain evidence="8">HGW-Falkowbacteria-2</strain>
    </source>
</reference>
<keyword evidence="6" id="KW-0961">Cell wall biogenesis/degradation</keyword>
<dbReference type="EMBL" id="PHAH01000032">
    <property type="protein sequence ID" value="PKM87818.1"/>
    <property type="molecule type" value="Genomic_DNA"/>
</dbReference>
<organism evidence="8 9">
    <name type="scientific">Candidatus Falkowbacteria bacterium HGW-Falkowbacteria-2</name>
    <dbReference type="NCBI Taxonomy" id="2013769"/>
    <lineage>
        <taxon>Bacteria</taxon>
        <taxon>Candidatus Falkowiibacteriota</taxon>
    </lineage>
</organism>
<name>A0A2N2DZD9_9BACT</name>
<dbReference type="InterPro" id="IPR003770">
    <property type="entry name" value="MLTG-like"/>
</dbReference>
<dbReference type="Pfam" id="PF02618">
    <property type="entry name" value="YceG"/>
    <property type="match status" value="1"/>
</dbReference>
<keyword evidence="1" id="KW-1003">Cell membrane</keyword>
<dbReference type="AlphaFoldDB" id="A0A2N2DZD9"/>
<keyword evidence="4 7" id="KW-0472">Membrane</keyword>
<feature type="transmembrane region" description="Helical" evidence="7">
    <location>
        <begin position="7"/>
        <end position="26"/>
    </location>
</feature>
<evidence type="ECO:0000256" key="1">
    <source>
        <dbReference type="ARBA" id="ARBA00022475"/>
    </source>
</evidence>
<proteinExistence type="predicted"/>
<evidence type="ECO:0000256" key="3">
    <source>
        <dbReference type="ARBA" id="ARBA00022989"/>
    </source>
</evidence>
<dbReference type="PANTHER" id="PTHR30518:SF2">
    <property type="entry name" value="ENDOLYTIC MUREIN TRANSGLYCOSYLASE"/>
    <property type="match status" value="1"/>
</dbReference>
<sequence length="300" mass="33958">MTKYLRYTIYTGIVLLVVVSILNVLTGGRVAARLERIFAKEEPVTIAPREEKTVRFIEGWTNKEIAQYLEGQGLWQSEEFLETVGFPQIDYSQEADLPQPVDLAARYEFLKDKPANRGLEGYLYPDTYRVFAASSTPEELVIKMLNNLDRRLTPKMREDIASQGKTIYEIMTMASILEREAPINYATGDNEDARIIAGIFWDRIKVGQALQSCASLAYILGVNKPQYSAEDTAIESPYNTYKYRGLPPGPISNPGILAIEAAIYPTKTNYNYFLTPAGTSDIVYAVTYQEHLNNKYKYLP</sequence>